<gene>
    <name evidence="1" type="ORF">HCN44_006306</name>
</gene>
<dbReference type="EMBL" id="JACMRX010000003">
    <property type="protein sequence ID" value="KAF7993246.1"/>
    <property type="molecule type" value="Genomic_DNA"/>
</dbReference>
<name>A0A834XW98_APHGI</name>
<keyword evidence="2" id="KW-1185">Reference proteome</keyword>
<sequence>MSGIGGNTSRLVGTAKYVTINQTQCLRRSMSNLANQSNNITRNSATQVKSNDLSSCQYAGKQQDTQAKIASAKYWNIMSAAANKISSIAEIFKNKITAEEEEEEEKPLTSNVGKFNLSLYGGTVTLKARGIDETYCWDAPLNIEGDKELMENLQNTIAVKGEVKVGKFNLLFDNDKLTLKVRGRNKSFIFNHKLDITEKSAKDLQKKNDTSIFFPQDKHFIVSAYDTKYTIKTEEAEQTVVPKLRNKNGYSTNLSTNGSPIEEFIEENQIGIKTKENDKTFVLKHTVNMKVNDEKPSENLNNAVENFLKIFRRNDKFEIIINSGVVILSTQENDESMGFENSLRFVVEMNSQILHTGFHFGFKCSEPYVLAK</sequence>
<comment type="caution">
    <text evidence="1">The sequence shown here is derived from an EMBL/GenBank/DDBJ whole genome shotgun (WGS) entry which is preliminary data.</text>
</comment>
<dbReference type="Proteomes" id="UP000639338">
    <property type="component" value="Unassembled WGS sequence"/>
</dbReference>
<evidence type="ECO:0000313" key="2">
    <source>
        <dbReference type="Proteomes" id="UP000639338"/>
    </source>
</evidence>
<dbReference type="AlphaFoldDB" id="A0A834XW98"/>
<reference evidence="1 2" key="1">
    <citation type="submission" date="2020-08" db="EMBL/GenBank/DDBJ databases">
        <title>Aphidius gifuensis genome sequencing and assembly.</title>
        <authorList>
            <person name="Du Z."/>
        </authorList>
    </citation>
    <scope>NUCLEOTIDE SEQUENCE [LARGE SCALE GENOMIC DNA]</scope>
    <source>
        <strain evidence="1">YNYX2018</strain>
        <tissue evidence="1">Adults</tissue>
    </source>
</reference>
<protein>
    <submittedName>
        <fullName evidence="1">Uncharacterized protein</fullName>
    </submittedName>
</protein>
<organism evidence="1 2">
    <name type="scientific">Aphidius gifuensis</name>
    <name type="common">Parasitoid wasp</name>
    <dbReference type="NCBI Taxonomy" id="684658"/>
    <lineage>
        <taxon>Eukaryota</taxon>
        <taxon>Metazoa</taxon>
        <taxon>Ecdysozoa</taxon>
        <taxon>Arthropoda</taxon>
        <taxon>Hexapoda</taxon>
        <taxon>Insecta</taxon>
        <taxon>Pterygota</taxon>
        <taxon>Neoptera</taxon>
        <taxon>Endopterygota</taxon>
        <taxon>Hymenoptera</taxon>
        <taxon>Apocrita</taxon>
        <taxon>Ichneumonoidea</taxon>
        <taxon>Braconidae</taxon>
        <taxon>Aphidiinae</taxon>
        <taxon>Aphidius</taxon>
    </lineage>
</organism>
<proteinExistence type="predicted"/>
<accession>A0A834XW98</accession>
<evidence type="ECO:0000313" key="1">
    <source>
        <dbReference type="EMBL" id="KAF7993246.1"/>
    </source>
</evidence>